<dbReference type="Gene3D" id="3.90.1570.10">
    <property type="entry name" value="tt1808, chain A"/>
    <property type="match status" value="1"/>
</dbReference>
<dbReference type="GO" id="GO:0004519">
    <property type="term" value="F:endonuclease activity"/>
    <property type="evidence" value="ECO:0007669"/>
    <property type="project" value="UniProtKB-KW"/>
</dbReference>
<reference evidence="2 3" key="1">
    <citation type="submission" date="2020-03" db="EMBL/GenBank/DDBJ databases">
        <authorList>
            <person name="Kim M.K."/>
        </authorList>
    </citation>
    <scope>NUCLEOTIDE SEQUENCE [LARGE SCALE GENOMIC DNA]</scope>
    <source>
        <strain evidence="2 3">BT328</strain>
    </source>
</reference>
<name>A0A6G9AUY6_9BACT</name>
<protein>
    <submittedName>
        <fullName evidence="2">Uma2 family endonuclease</fullName>
    </submittedName>
</protein>
<keyword evidence="3" id="KW-1185">Reference proteome</keyword>
<dbReference type="Pfam" id="PF05685">
    <property type="entry name" value="Uma2"/>
    <property type="match status" value="1"/>
</dbReference>
<evidence type="ECO:0000259" key="1">
    <source>
        <dbReference type="Pfam" id="PF05685"/>
    </source>
</evidence>
<dbReference type="PANTHER" id="PTHR34107:SF1">
    <property type="entry name" value="SLL0198 PROTEIN"/>
    <property type="match status" value="1"/>
</dbReference>
<dbReference type="AlphaFoldDB" id="A0A6G9AUY6"/>
<dbReference type="InterPro" id="IPR012296">
    <property type="entry name" value="Nuclease_put_TT1808"/>
</dbReference>
<keyword evidence="2" id="KW-0255">Endonuclease</keyword>
<organism evidence="2 3">
    <name type="scientific">Spirosoma aureum</name>
    <dbReference type="NCBI Taxonomy" id="2692134"/>
    <lineage>
        <taxon>Bacteria</taxon>
        <taxon>Pseudomonadati</taxon>
        <taxon>Bacteroidota</taxon>
        <taxon>Cytophagia</taxon>
        <taxon>Cytophagales</taxon>
        <taxon>Cytophagaceae</taxon>
        <taxon>Spirosoma</taxon>
    </lineage>
</organism>
<gene>
    <name evidence="2" type="ORF">G8759_28470</name>
</gene>
<evidence type="ECO:0000313" key="3">
    <source>
        <dbReference type="Proteomes" id="UP000501802"/>
    </source>
</evidence>
<dbReference type="EMBL" id="CP050063">
    <property type="protein sequence ID" value="QIP16297.1"/>
    <property type="molecule type" value="Genomic_DNA"/>
</dbReference>
<evidence type="ECO:0000313" key="2">
    <source>
        <dbReference type="EMBL" id="QIP16297.1"/>
    </source>
</evidence>
<dbReference type="SUPFAM" id="SSF52980">
    <property type="entry name" value="Restriction endonuclease-like"/>
    <property type="match status" value="1"/>
</dbReference>
<keyword evidence="2" id="KW-0378">Hydrolase</keyword>
<dbReference type="RefSeq" id="WP_167216057.1">
    <property type="nucleotide sequence ID" value="NZ_CP050063.1"/>
</dbReference>
<dbReference type="Proteomes" id="UP000501802">
    <property type="component" value="Chromosome"/>
</dbReference>
<sequence length="192" mass="21991">MELELRTLHPPRYQKFDDDFFFALCQANETTRLERDAHGNIIIIPLAGTQTGRYNADLSGEIWNWNRRNKLGYTFDSSTGFKLANSAVRSPDVAWVSLDRWEAIPESDRQGFAPLCPDFVVEIRSKSDDLKDLKEKMEEYRDNGCRLGWLIDRNGKQVFIYRENGSIEIKQGTSAGLSGEDILPDLSIQIEL</sequence>
<proteinExistence type="predicted"/>
<dbReference type="InterPro" id="IPR008538">
    <property type="entry name" value="Uma2"/>
</dbReference>
<dbReference type="KEGG" id="spib:G8759_28470"/>
<feature type="domain" description="Putative restriction endonuclease" evidence="1">
    <location>
        <begin position="21"/>
        <end position="190"/>
    </location>
</feature>
<keyword evidence="2" id="KW-0540">Nuclease</keyword>
<dbReference type="CDD" id="cd06260">
    <property type="entry name" value="DUF820-like"/>
    <property type="match status" value="1"/>
</dbReference>
<accession>A0A6G9AUY6</accession>
<dbReference type="InterPro" id="IPR011335">
    <property type="entry name" value="Restrct_endonuc-II-like"/>
</dbReference>
<dbReference type="PANTHER" id="PTHR34107">
    <property type="entry name" value="SLL0198 PROTEIN-RELATED"/>
    <property type="match status" value="1"/>
</dbReference>